<dbReference type="Gene3D" id="3.30.420.10">
    <property type="entry name" value="Ribonuclease H-like superfamily/Ribonuclease H"/>
    <property type="match status" value="1"/>
</dbReference>
<dbReference type="Proteomes" id="UP001054837">
    <property type="component" value="Unassembled WGS sequence"/>
</dbReference>
<organism evidence="1 2">
    <name type="scientific">Caerostris darwini</name>
    <dbReference type="NCBI Taxonomy" id="1538125"/>
    <lineage>
        <taxon>Eukaryota</taxon>
        <taxon>Metazoa</taxon>
        <taxon>Ecdysozoa</taxon>
        <taxon>Arthropoda</taxon>
        <taxon>Chelicerata</taxon>
        <taxon>Arachnida</taxon>
        <taxon>Araneae</taxon>
        <taxon>Araneomorphae</taxon>
        <taxon>Entelegynae</taxon>
        <taxon>Araneoidea</taxon>
        <taxon>Araneidae</taxon>
        <taxon>Caerostris</taxon>
    </lineage>
</organism>
<dbReference type="InterPro" id="IPR036397">
    <property type="entry name" value="RNaseH_sf"/>
</dbReference>
<gene>
    <name evidence="1" type="primary">TCB2_124</name>
    <name evidence="1" type="ORF">CDAR_7541</name>
</gene>
<dbReference type="EMBL" id="BPLQ01010950">
    <property type="protein sequence ID" value="GIY54639.1"/>
    <property type="molecule type" value="Genomic_DNA"/>
</dbReference>
<evidence type="ECO:0000313" key="2">
    <source>
        <dbReference type="Proteomes" id="UP001054837"/>
    </source>
</evidence>
<dbReference type="GO" id="GO:0003676">
    <property type="term" value="F:nucleic acid binding"/>
    <property type="evidence" value="ECO:0007669"/>
    <property type="project" value="InterPro"/>
</dbReference>
<sequence>MEKISDQPYSYPKNSGWLSKGYGPRGISKKSFCPCDLYDCSVHWSNVMFPNELHFALKIDDKHVRDEEGTCNRPQNITHFLVEVWTGISLGYRTDHLIRWNSMTTARYRKEVPDPIERLYAATVDRAYLLMDDNALPHRAMVFDHYLDSEGNARIKWPAYPLKTFGIP</sequence>
<comment type="caution">
    <text evidence="1">The sequence shown here is derived from an EMBL/GenBank/DDBJ whole genome shotgun (WGS) entry which is preliminary data.</text>
</comment>
<protein>
    <submittedName>
        <fullName evidence="1">Transposable element Tcb2 transposase</fullName>
    </submittedName>
</protein>
<dbReference type="AlphaFoldDB" id="A0AAV4UA56"/>
<keyword evidence="2" id="KW-1185">Reference proteome</keyword>
<proteinExistence type="predicted"/>
<accession>A0AAV4UA56</accession>
<reference evidence="1 2" key="1">
    <citation type="submission" date="2021-06" db="EMBL/GenBank/DDBJ databases">
        <title>Caerostris darwini draft genome.</title>
        <authorList>
            <person name="Kono N."/>
            <person name="Arakawa K."/>
        </authorList>
    </citation>
    <scope>NUCLEOTIDE SEQUENCE [LARGE SCALE GENOMIC DNA]</scope>
</reference>
<name>A0AAV4UA56_9ARAC</name>
<evidence type="ECO:0000313" key="1">
    <source>
        <dbReference type="EMBL" id="GIY54639.1"/>
    </source>
</evidence>